<dbReference type="CDD" id="cd02966">
    <property type="entry name" value="TlpA_like_family"/>
    <property type="match status" value="1"/>
</dbReference>
<evidence type="ECO:0000256" key="4">
    <source>
        <dbReference type="ARBA" id="ARBA00023157"/>
    </source>
</evidence>
<dbReference type="InterPro" id="IPR036249">
    <property type="entry name" value="Thioredoxin-like_sf"/>
</dbReference>
<protein>
    <submittedName>
        <fullName evidence="7">Antioxidant, AhpC/TSA family</fullName>
        <ecNumber evidence="7">1.11.1.15</ecNumber>
    </submittedName>
</protein>
<keyword evidence="3" id="KW-0812">Transmembrane</keyword>
<dbReference type="EC" id="1.11.1.15" evidence="7"/>
<evidence type="ECO:0000259" key="6">
    <source>
        <dbReference type="PROSITE" id="PS51352"/>
    </source>
</evidence>
<keyword evidence="3" id="KW-0735">Signal-anchor</keyword>
<reference evidence="7 8" key="1">
    <citation type="submission" date="2009-01" db="EMBL/GenBank/DDBJ databases">
        <authorList>
            <person name="Fulton L."/>
            <person name="Clifton S."/>
            <person name="Fulton B."/>
            <person name="Xu J."/>
            <person name="Minx P."/>
            <person name="Pepin K.H."/>
            <person name="Johnson M."/>
            <person name="Bhonagiri V."/>
            <person name="Nash W.E."/>
            <person name="Mardis E.R."/>
            <person name="Wilson R.K."/>
        </authorList>
    </citation>
    <scope>NUCLEOTIDE SEQUENCE [LARGE SCALE GENOMIC DNA]</scope>
    <source>
        <strain evidence="7 8">DSM 5476</strain>
    </source>
</reference>
<dbReference type="PANTHER" id="PTHR42852">
    <property type="entry name" value="THIOL:DISULFIDE INTERCHANGE PROTEIN DSBE"/>
    <property type="match status" value="1"/>
</dbReference>
<keyword evidence="4" id="KW-1015">Disulfide bond</keyword>
<keyword evidence="7" id="KW-0560">Oxidoreductase</keyword>
<dbReference type="GO" id="GO:0030313">
    <property type="term" value="C:cell envelope"/>
    <property type="evidence" value="ECO:0007669"/>
    <property type="project" value="UniProtKB-SubCell"/>
</dbReference>
<feature type="domain" description="Thioredoxin" evidence="6">
    <location>
        <begin position="4"/>
        <end position="158"/>
    </location>
</feature>
<dbReference type="SUPFAM" id="SSF52833">
    <property type="entry name" value="Thioredoxin-like"/>
    <property type="match status" value="1"/>
</dbReference>
<gene>
    <name evidence="7" type="ORF">CLOSTMETH_03853</name>
</gene>
<evidence type="ECO:0000256" key="2">
    <source>
        <dbReference type="ARBA" id="ARBA00022748"/>
    </source>
</evidence>
<keyword evidence="5" id="KW-0676">Redox-active center</keyword>
<name>C0EJ07_9FIRM</name>
<dbReference type="STRING" id="537013.CLOSTMETH_03853"/>
<dbReference type="GO" id="GO:0017004">
    <property type="term" value="P:cytochrome complex assembly"/>
    <property type="evidence" value="ECO:0007669"/>
    <property type="project" value="UniProtKB-KW"/>
</dbReference>
<comment type="subcellular location">
    <subcellularLocation>
        <location evidence="1">Cell envelope</location>
    </subcellularLocation>
</comment>
<dbReference type="PANTHER" id="PTHR42852:SF6">
    <property type="entry name" value="THIOL:DISULFIDE INTERCHANGE PROTEIN DSBE"/>
    <property type="match status" value="1"/>
</dbReference>
<comment type="caution">
    <text evidence="7">The sequence shown here is derived from an EMBL/GenBank/DDBJ whole genome shotgun (WGS) entry which is preliminary data.</text>
</comment>
<dbReference type="eggNOG" id="COG0526">
    <property type="taxonomic scope" value="Bacteria"/>
</dbReference>
<keyword evidence="7" id="KW-0575">Peroxidase</keyword>
<evidence type="ECO:0000313" key="8">
    <source>
        <dbReference type="Proteomes" id="UP000003340"/>
    </source>
</evidence>
<dbReference type="InterPro" id="IPR013766">
    <property type="entry name" value="Thioredoxin_domain"/>
</dbReference>
<proteinExistence type="predicted"/>
<keyword evidence="2" id="KW-0201">Cytochrome c-type biogenesis</keyword>
<accession>C0EJ07</accession>
<dbReference type="Gene3D" id="3.40.30.10">
    <property type="entry name" value="Glutaredoxin"/>
    <property type="match status" value="1"/>
</dbReference>
<dbReference type="GO" id="GO:0004601">
    <property type="term" value="F:peroxidase activity"/>
    <property type="evidence" value="ECO:0007669"/>
    <property type="project" value="UniProtKB-KW"/>
</dbReference>
<sequence>MLRNLPQNSSPSFESFSSVDLGGETVTQDIFGDYELTMVNIWATFCGPCIREMPELGEIAKEYKEKGVQIIGIVTDVQNQNGSISNKQIETANQIIQKTGADYPHLLPSNDLYRAQLNQVDSVPTTIFVDKEGKTVGESYVGARSKEQWLKIIDELLGGSAE</sequence>
<dbReference type="PROSITE" id="PS51352">
    <property type="entry name" value="THIOREDOXIN_2"/>
    <property type="match status" value="1"/>
</dbReference>
<dbReference type="HOGENOM" id="CLU_042529_7_1_9"/>
<dbReference type="Proteomes" id="UP000003340">
    <property type="component" value="Unassembled WGS sequence"/>
</dbReference>
<evidence type="ECO:0000256" key="1">
    <source>
        <dbReference type="ARBA" id="ARBA00004196"/>
    </source>
</evidence>
<dbReference type="InterPro" id="IPR013740">
    <property type="entry name" value="Redoxin"/>
</dbReference>
<organism evidence="7 8">
    <name type="scientific">[Clostridium] methylpentosum DSM 5476</name>
    <dbReference type="NCBI Taxonomy" id="537013"/>
    <lineage>
        <taxon>Bacteria</taxon>
        <taxon>Bacillati</taxon>
        <taxon>Bacillota</taxon>
        <taxon>Clostridia</taxon>
        <taxon>Eubacteriales</taxon>
        <taxon>Oscillospiraceae</taxon>
        <taxon>Oscillospiraceae incertae sedis</taxon>
    </lineage>
</organism>
<evidence type="ECO:0000256" key="3">
    <source>
        <dbReference type="ARBA" id="ARBA00022968"/>
    </source>
</evidence>
<evidence type="ECO:0000313" key="7">
    <source>
        <dbReference type="EMBL" id="EEG28472.1"/>
    </source>
</evidence>
<dbReference type="EMBL" id="ACEC01000136">
    <property type="protein sequence ID" value="EEG28472.1"/>
    <property type="molecule type" value="Genomic_DNA"/>
</dbReference>
<dbReference type="InterPro" id="IPR050553">
    <property type="entry name" value="Thioredoxin_ResA/DsbE_sf"/>
</dbReference>
<reference evidence="7 8" key="2">
    <citation type="submission" date="2009-02" db="EMBL/GenBank/DDBJ databases">
        <title>Draft genome sequence of Clostridium methylpentosum (DSM 5476).</title>
        <authorList>
            <person name="Sudarsanam P."/>
            <person name="Ley R."/>
            <person name="Guruge J."/>
            <person name="Turnbaugh P.J."/>
            <person name="Mahowald M."/>
            <person name="Liep D."/>
            <person name="Gordon J."/>
        </authorList>
    </citation>
    <scope>NUCLEOTIDE SEQUENCE [LARGE SCALE GENOMIC DNA]</scope>
    <source>
        <strain evidence="7 8">DSM 5476</strain>
    </source>
</reference>
<keyword evidence="8" id="KW-1185">Reference proteome</keyword>
<evidence type="ECO:0000256" key="5">
    <source>
        <dbReference type="ARBA" id="ARBA00023284"/>
    </source>
</evidence>
<dbReference type="Pfam" id="PF08534">
    <property type="entry name" value="Redoxin"/>
    <property type="match status" value="1"/>
</dbReference>
<dbReference type="AlphaFoldDB" id="C0EJ07"/>